<dbReference type="VEuPathDB" id="VectorBase:CSON004820"/>
<evidence type="ECO:0000313" key="4">
    <source>
        <dbReference type="EMBL" id="SSX32295.1"/>
    </source>
</evidence>
<dbReference type="SUPFAM" id="SSF48208">
    <property type="entry name" value="Six-hairpin glycosidases"/>
    <property type="match status" value="1"/>
</dbReference>
<dbReference type="InterPro" id="IPR005195">
    <property type="entry name" value="Glyco_hydro_65_M"/>
</dbReference>
<evidence type="ECO:0000259" key="3">
    <source>
        <dbReference type="Pfam" id="PF03632"/>
    </source>
</evidence>
<comment type="similarity">
    <text evidence="1">Belongs to the glycosyl hydrolase 65 family.</text>
</comment>
<dbReference type="EMBL" id="UFQT01001983">
    <property type="protein sequence ID" value="SSX32295.1"/>
    <property type="molecule type" value="Genomic_DNA"/>
</dbReference>
<dbReference type="AlphaFoldDB" id="A0A336MRG2"/>
<name>A0A336MRG2_CULSO</name>
<feature type="domain" description="Glycoside hydrolase family 65 central catalytic" evidence="3">
    <location>
        <begin position="299"/>
        <end position="503"/>
    </location>
</feature>
<sequence>MIIFNILFSYSIPTDSDSLPFLSNGKLGFHVYGNALYMNGFYSGTGDDSHRAWIPNFSALRVYHCEYNHIFRDSCEWRFNIRQGIFMQKISEKNFELYHLTYAHRAYKNIVVNQIFIKRRDGNDDEKISLNLQQLDLNEEDDEGNKVMRDDVTFGPELIRDMVEYKVISKNGYQNEVEDYRFQVDETRINIIYNSIPQDLILGSNESFKSFRFLFGVSYEAETSVDEDFMNLLLTPDEQLLKLHTDAWDRFWDNNLNIVVKDNNDLASAIHSSIFSLASSIPTSLTAQTFYGPMAPDLGHTTANNELWILPALNFIDPNFSRKLLNYRFRTLPIVMNDADAEDLGGARFPVKSGYTGIELESNLNLMKSIHVSADIAFGMRQYYALTQDENWMMQEGCMILKEIAKFYSSVATFNESSGHFDIKDVTGLYENYPAVDNDLFTNAVVGYALFFAAYSECVCSQLIPGYKINLEEVENFEKIAKHLAMNFDSEMGAHSKFNGFNLQKMNRLFKQPDVIMLQYPLEYKMNRDQLMSDYKIYKRLFDMKSISTISHTVHAIASLDLNNTQEADELFESSYKGFVREPFYVWCEKSSLLDTNCGQSHYLAGAGAFLQLVINGYLGIRPRLDHLLILKPRMLPKSSAYSVSGLNYMGMKFGIVVDREKAVIVFKETSDEFSLEINGAVEIIKDYKKYEIPESGLIVRSNDEKLEACPLPLDIIGEKLPSNTQKAERIEMNSNHLSEPVPEMKSIPKPLPIPELEPKSRDKYSDEDYSEKKQKTPEDDDWAKEVEDPEKDEKIN</sequence>
<evidence type="ECO:0000256" key="2">
    <source>
        <dbReference type="SAM" id="MobiDB-lite"/>
    </source>
</evidence>
<dbReference type="PANTHER" id="PTHR11051:SF8">
    <property type="entry name" value="PROTEIN-GLUCOSYLGALACTOSYLHYDROXYLYSINE GLUCOSIDASE"/>
    <property type="match status" value="1"/>
</dbReference>
<evidence type="ECO:0000256" key="1">
    <source>
        <dbReference type="ARBA" id="ARBA00006768"/>
    </source>
</evidence>
<organism evidence="4">
    <name type="scientific">Culicoides sonorensis</name>
    <name type="common">Biting midge</name>
    <dbReference type="NCBI Taxonomy" id="179676"/>
    <lineage>
        <taxon>Eukaryota</taxon>
        <taxon>Metazoa</taxon>
        <taxon>Ecdysozoa</taxon>
        <taxon>Arthropoda</taxon>
        <taxon>Hexapoda</taxon>
        <taxon>Insecta</taxon>
        <taxon>Pterygota</taxon>
        <taxon>Neoptera</taxon>
        <taxon>Endopterygota</taxon>
        <taxon>Diptera</taxon>
        <taxon>Nematocera</taxon>
        <taxon>Chironomoidea</taxon>
        <taxon>Ceratopogonidae</taxon>
        <taxon>Ceratopogoninae</taxon>
        <taxon>Culicoides</taxon>
        <taxon>Monoculicoides</taxon>
    </lineage>
</organism>
<dbReference type="GO" id="GO:0005975">
    <property type="term" value="P:carbohydrate metabolic process"/>
    <property type="evidence" value="ECO:0007669"/>
    <property type="project" value="InterPro"/>
</dbReference>
<dbReference type="PANTHER" id="PTHR11051">
    <property type="entry name" value="GLYCOSYL HYDROLASE-RELATED"/>
    <property type="match status" value="1"/>
</dbReference>
<dbReference type="InterPro" id="IPR012341">
    <property type="entry name" value="6hp_glycosidase-like_sf"/>
</dbReference>
<dbReference type="Gene3D" id="1.50.10.10">
    <property type="match status" value="1"/>
</dbReference>
<feature type="compositionally biased region" description="Basic and acidic residues" evidence="2">
    <location>
        <begin position="757"/>
        <end position="797"/>
    </location>
</feature>
<dbReference type="Pfam" id="PF03632">
    <property type="entry name" value="Glyco_hydro_65m"/>
    <property type="match status" value="1"/>
</dbReference>
<dbReference type="InterPro" id="IPR008928">
    <property type="entry name" value="6-hairpin_glycosidase_sf"/>
</dbReference>
<accession>A0A336MRG2</accession>
<gene>
    <name evidence="4" type="primary">CSON004820</name>
</gene>
<reference evidence="4" key="1">
    <citation type="submission" date="2018-07" db="EMBL/GenBank/DDBJ databases">
        <authorList>
            <person name="Quirk P.G."/>
            <person name="Krulwich T.A."/>
        </authorList>
    </citation>
    <scope>NUCLEOTIDE SEQUENCE</scope>
</reference>
<dbReference type="GO" id="GO:0004553">
    <property type="term" value="F:hydrolase activity, hydrolyzing O-glycosyl compounds"/>
    <property type="evidence" value="ECO:0007669"/>
    <property type="project" value="TreeGrafter"/>
</dbReference>
<feature type="region of interest" description="Disordered" evidence="2">
    <location>
        <begin position="735"/>
        <end position="797"/>
    </location>
</feature>
<protein>
    <submittedName>
        <fullName evidence="4">CSON004820 protein</fullName>
    </submittedName>
</protein>
<proteinExistence type="inferred from homology"/>